<feature type="transmembrane region" description="Helical" evidence="7">
    <location>
        <begin position="189"/>
        <end position="207"/>
    </location>
</feature>
<dbReference type="PANTHER" id="PTHR34184">
    <property type="entry name" value="UPF0718 PROTEIN YCGR"/>
    <property type="match status" value="1"/>
</dbReference>
<name>A0A1G7ITR9_9BACL</name>
<dbReference type="AlphaFoldDB" id="A0A1G7ITR9"/>
<evidence type="ECO:0000256" key="2">
    <source>
        <dbReference type="ARBA" id="ARBA00006386"/>
    </source>
</evidence>
<dbReference type="InterPro" id="IPR005524">
    <property type="entry name" value="DUF318"/>
</dbReference>
<comment type="similarity">
    <text evidence="2">Belongs to the UPF0718 family.</text>
</comment>
<keyword evidence="5 7" id="KW-1133">Transmembrane helix</keyword>
<evidence type="ECO:0000256" key="1">
    <source>
        <dbReference type="ARBA" id="ARBA00004651"/>
    </source>
</evidence>
<comment type="subcellular location">
    <subcellularLocation>
        <location evidence="1">Cell membrane</location>
        <topology evidence="1">Multi-pass membrane protein</topology>
    </subcellularLocation>
</comment>
<dbReference type="Pfam" id="PF03773">
    <property type="entry name" value="ArsP_1"/>
    <property type="match status" value="1"/>
</dbReference>
<feature type="transmembrane region" description="Helical" evidence="7">
    <location>
        <begin position="123"/>
        <end position="143"/>
    </location>
</feature>
<gene>
    <name evidence="8" type="ORF">SAMN04488542_106133</name>
</gene>
<evidence type="ECO:0008006" key="10">
    <source>
        <dbReference type="Google" id="ProtNLM"/>
    </source>
</evidence>
<dbReference type="EMBL" id="FNBG01000006">
    <property type="protein sequence ID" value="SDF15995.1"/>
    <property type="molecule type" value="Genomic_DNA"/>
</dbReference>
<feature type="transmembrane region" description="Helical" evidence="7">
    <location>
        <begin position="282"/>
        <end position="304"/>
    </location>
</feature>
<dbReference type="OrthoDB" id="9810876at2"/>
<accession>A0A1G7ITR9</accession>
<evidence type="ECO:0000256" key="6">
    <source>
        <dbReference type="ARBA" id="ARBA00023136"/>
    </source>
</evidence>
<evidence type="ECO:0000256" key="5">
    <source>
        <dbReference type="ARBA" id="ARBA00022989"/>
    </source>
</evidence>
<organism evidence="8 9">
    <name type="scientific">Fontibacillus panacisegetis</name>
    <dbReference type="NCBI Taxonomy" id="670482"/>
    <lineage>
        <taxon>Bacteria</taxon>
        <taxon>Bacillati</taxon>
        <taxon>Bacillota</taxon>
        <taxon>Bacilli</taxon>
        <taxon>Bacillales</taxon>
        <taxon>Paenibacillaceae</taxon>
        <taxon>Fontibacillus</taxon>
    </lineage>
</organism>
<feature type="transmembrane region" description="Helical" evidence="7">
    <location>
        <begin position="58"/>
        <end position="81"/>
    </location>
</feature>
<evidence type="ECO:0000256" key="3">
    <source>
        <dbReference type="ARBA" id="ARBA00022475"/>
    </source>
</evidence>
<feature type="transmembrane region" description="Helical" evidence="7">
    <location>
        <begin position="12"/>
        <end position="38"/>
    </location>
</feature>
<sequence>MAALSLDYSANLLTFKTMFISIFLEALPFILMGVFFSALLQMFVSEQLIARIIPKNPILGMLCASLLGFIFPICECGMIPVIRRLISKGMPVYIAVIFILSGPILNPIVFFATYTAFRSRPEVIYSRMGLALITSLVIGMLVYRFIRYNPLRLSAETMYDDRNVETTHQRVGERFTSFFMHMINEFFEMSKYLIFGAFVTALIHTFVNTSQLLAYGQGTINSHLFMAGFAYVLSICSTSDAFVASSFVNTFSTGSLITFLVLGPMLDFKSTLMLLSVFKTKFVISLSTMIVITVLVLSIGLDFLF</sequence>
<dbReference type="STRING" id="670482.SAMN04488542_106133"/>
<feature type="transmembrane region" description="Helical" evidence="7">
    <location>
        <begin position="241"/>
        <end position="262"/>
    </location>
</feature>
<dbReference type="Proteomes" id="UP000198972">
    <property type="component" value="Unassembled WGS sequence"/>
</dbReference>
<keyword evidence="6 7" id="KW-0472">Membrane</keyword>
<reference evidence="8 9" key="1">
    <citation type="submission" date="2016-10" db="EMBL/GenBank/DDBJ databases">
        <authorList>
            <person name="de Groot N.N."/>
        </authorList>
    </citation>
    <scope>NUCLEOTIDE SEQUENCE [LARGE SCALE GENOMIC DNA]</scope>
    <source>
        <strain evidence="8 9">DSM 28129</strain>
    </source>
</reference>
<dbReference type="PANTHER" id="PTHR34184:SF4">
    <property type="entry name" value="UPF0718 PROTEIN YCGR"/>
    <property type="match status" value="1"/>
</dbReference>
<dbReference type="InterPro" id="IPR052923">
    <property type="entry name" value="UPF0718"/>
</dbReference>
<proteinExistence type="inferred from homology"/>
<protein>
    <recommendedName>
        <fullName evidence="10">Permease</fullName>
    </recommendedName>
</protein>
<evidence type="ECO:0000313" key="9">
    <source>
        <dbReference type="Proteomes" id="UP000198972"/>
    </source>
</evidence>
<evidence type="ECO:0000313" key="8">
    <source>
        <dbReference type="EMBL" id="SDF15995.1"/>
    </source>
</evidence>
<feature type="transmembrane region" description="Helical" evidence="7">
    <location>
        <begin position="93"/>
        <end position="117"/>
    </location>
</feature>
<dbReference type="GO" id="GO:0005886">
    <property type="term" value="C:plasma membrane"/>
    <property type="evidence" value="ECO:0007669"/>
    <property type="project" value="UniProtKB-SubCell"/>
</dbReference>
<keyword evidence="3" id="KW-1003">Cell membrane</keyword>
<evidence type="ECO:0000256" key="7">
    <source>
        <dbReference type="SAM" id="Phobius"/>
    </source>
</evidence>
<keyword evidence="4 7" id="KW-0812">Transmembrane</keyword>
<evidence type="ECO:0000256" key="4">
    <source>
        <dbReference type="ARBA" id="ARBA00022692"/>
    </source>
</evidence>
<keyword evidence="9" id="KW-1185">Reference proteome</keyword>
<dbReference type="RefSeq" id="WP_091228143.1">
    <property type="nucleotide sequence ID" value="NZ_FNBG01000006.1"/>
</dbReference>